<accession>A0ABQ6H1V0</accession>
<dbReference type="InterPro" id="IPR027056">
    <property type="entry name" value="Gluconate_2DH_su3"/>
</dbReference>
<evidence type="ECO:0008006" key="3">
    <source>
        <dbReference type="Google" id="ProtNLM"/>
    </source>
</evidence>
<comment type="caution">
    <text evidence="1">The sequence shown here is derived from an EMBL/GenBank/DDBJ whole genome shotgun (WGS) entry which is preliminary data.</text>
</comment>
<reference evidence="1 2" key="1">
    <citation type="submission" date="2023-03" db="EMBL/GenBank/DDBJ databases">
        <title>Draft genome sequence of Thalassotalea eurytherma JCM 18482T.</title>
        <authorList>
            <person name="Sawabe T."/>
        </authorList>
    </citation>
    <scope>NUCLEOTIDE SEQUENCE [LARGE SCALE GENOMIC DNA]</scope>
    <source>
        <strain evidence="1 2">JCM 18482</strain>
    </source>
</reference>
<proteinExistence type="predicted"/>
<evidence type="ECO:0000313" key="1">
    <source>
        <dbReference type="EMBL" id="GLX80740.1"/>
    </source>
</evidence>
<evidence type="ECO:0000313" key="2">
    <source>
        <dbReference type="Proteomes" id="UP001157133"/>
    </source>
</evidence>
<dbReference type="Proteomes" id="UP001157133">
    <property type="component" value="Unassembled WGS sequence"/>
</dbReference>
<name>A0ABQ6H1V0_9GAMM</name>
<dbReference type="PROSITE" id="PS51318">
    <property type="entry name" value="TAT"/>
    <property type="match status" value="1"/>
</dbReference>
<dbReference type="RefSeq" id="WP_284206058.1">
    <property type="nucleotide sequence ID" value="NZ_BSSU01000001.1"/>
</dbReference>
<dbReference type="Pfam" id="PF13618">
    <property type="entry name" value="Gluconate_2-dh3"/>
    <property type="match status" value="1"/>
</dbReference>
<organism evidence="1 2">
    <name type="scientific">Thalassotalea eurytherma</name>
    <dbReference type="NCBI Taxonomy" id="1144278"/>
    <lineage>
        <taxon>Bacteria</taxon>
        <taxon>Pseudomonadati</taxon>
        <taxon>Pseudomonadota</taxon>
        <taxon>Gammaproteobacteria</taxon>
        <taxon>Alteromonadales</taxon>
        <taxon>Colwelliaceae</taxon>
        <taxon>Thalassotalea</taxon>
    </lineage>
</organism>
<gene>
    <name evidence="1" type="ORF">theurythT_01920</name>
</gene>
<dbReference type="InterPro" id="IPR006311">
    <property type="entry name" value="TAT_signal"/>
</dbReference>
<protein>
    <recommendedName>
        <fullName evidence="3">Gluconate 2-dehydrogenase subunit 3 family protein</fullName>
    </recommendedName>
</protein>
<dbReference type="EMBL" id="BSSU01000001">
    <property type="protein sequence ID" value="GLX80740.1"/>
    <property type="molecule type" value="Genomic_DNA"/>
</dbReference>
<sequence>MSFFDRNYQIPSWYTNKVSRRAVLKSAAGATAIVAMPTLALSAVKTAQPNLTIEPWLTLDAVVNHLLPSSTSGPGANELQITQYLYVLISTQPIDDAEKDFIKKGVGWLNGYSQSQTKQNFAQLDTSNKEKMLKAISKSDAGYNWIDTLINYIYEASLSAPSYGGNPNGIGWQWLEHQGGFPLPPEGKRYFELPGSHRISVSQVTVEETTKS</sequence>
<keyword evidence="2" id="KW-1185">Reference proteome</keyword>